<feature type="transmembrane region" description="Helical" evidence="1">
    <location>
        <begin position="67"/>
        <end position="91"/>
    </location>
</feature>
<organism evidence="2 3">
    <name type="scientific">Kaistia dalseonensis</name>
    <dbReference type="NCBI Taxonomy" id="410840"/>
    <lineage>
        <taxon>Bacteria</taxon>
        <taxon>Pseudomonadati</taxon>
        <taxon>Pseudomonadota</taxon>
        <taxon>Alphaproteobacteria</taxon>
        <taxon>Hyphomicrobiales</taxon>
        <taxon>Kaistiaceae</taxon>
        <taxon>Kaistia</taxon>
    </lineage>
</organism>
<dbReference type="PANTHER" id="PTHR41386:SF1">
    <property type="entry name" value="MEMBRANE PROTEIN"/>
    <property type="match status" value="1"/>
</dbReference>
<dbReference type="InterPro" id="IPR010406">
    <property type="entry name" value="DUF1003"/>
</dbReference>
<proteinExistence type="predicted"/>
<keyword evidence="3" id="KW-1185">Reference proteome</keyword>
<accession>A0ABU0HC74</accession>
<gene>
    <name evidence="2" type="ORF">QO014_004317</name>
</gene>
<name>A0ABU0HC74_9HYPH</name>
<dbReference type="PANTHER" id="PTHR41386">
    <property type="entry name" value="INTEGRAL MEMBRANE PROTEIN-RELATED"/>
    <property type="match status" value="1"/>
</dbReference>
<evidence type="ECO:0000313" key="2">
    <source>
        <dbReference type="EMBL" id="MDQ0439911.1"/>
    </source>
</evidence>
<keyword evidence="1" id="KW-0812">Transmembrane</keyword>
<dbReference type="RefSeq" id="WP_266350786.1">
    <property type="nucleotide sequence ID" value="NZ_JAPKNG010000006.1"/>
</dbReference>
<keyword evidence="1" id="KW-1133">Transmembrane helix</keyword>
<evidence type="ECO:0000313" key="3">
    <source>
        <dbReference type="Proteomes" id="UP001241603"/>
    </source>
</evidence>
<feature type="transmembrane region" description="Helical" evidence="1">
    <location>
        <begin position="97"/>
        <end position="120"/>
    </location>
</feature>
<reference evidence="2 3" key="1">
    <citation type="submission" date="2023-07" db="EMBL/GenBank/DDBJ databases">
        <title>Genomic Encyclopedia of Type Strains, Phase IV (KMG-IV): sequencing the most valuable type-strain genomes for metagenomic binning, comparative biology and taxonomic classification.</title>
        <authorList>
            <person name="Goeker M."/>
        </authorList>
    </citation>
    <scope>NUCLEOTIDE SEQUENCE [LARGE SCALE GENOMIC DNA]</scope>
    <source>
        <strain evidence="2 3">B6-8</strain>
    </source>
</reference>
<protein>
    <submittedName>
        <fullName evidence="2">Membrane protein</fullName>
    </submittedName>
</protein>
<comment type="caution">
    <text evidence="2">The sequence shown here is derived from an EMBL/GenBank/DDBJ whole genome shotgun (WGS) entry which is preliminary data.</text>
</comment>
<dbReference type="EMBL" id="JAUSVO010000006">
    <property type="protein sequence ID" value="MDQ0439911.1"/>
    <property type="molecule type" value="Genomic_DNA"/>
</dbReference>
<evidence type="ECO:0000256" key="1">
    <source>
        <dbReference type="SAM" id="Phobius"/>
    </source>
</evidence>
<dbReference type="Pfam" id="PF06210">
    <property type="entry name" value="DUF1003"/>
    <property type="match status" value="1"/>
</dbReference>
<sequence length="198" mass="22422">MGSDDAIRGLAERLLADGVKDMTTRDRKLLQKLAQRHVARDINTEFDQQLTFGERLSDRVAEFGGSWTFIIGFGVVIVAWVLLNAVVLVRWGSPFDAYPFIFLNLVLSMVAAIQAPVIMMSQNRQADKDRLAAQHDYEVNLKAELEIMSLHEKLEQMRTGELKTILDRIEGSLQQHMAEDELREALTRPGRADRGEGR</sequence>
<dbReference type="Proteomes" id="UP001241603">
    <property type="component" value="Unassembled WGS sequence"/>
</dbReference>
<keyword evidence="1" id="KW-0472">Membrane</keyword>